<evidence type="ECO:0000256" key="1">
    <source>
        <dbReference type="SAM" id="MobiDB-lite"/>
    </source>
</evidence>
<dbReference type="Proteomes" id="UP000505377">
    <property type="component" value="Chromosome"/>
</dbReference>
<evidence type="ECO:0000313" key="3">
    <source>
        <dbReference type="EMBL" id="QJY49474.1"/>
    </source>
</evidence>
<accession>A0A6M6JN27</accession>
<gene>
    <name evidence="3" type="ORF">HOP40_30050</name>
</gene>
<feature type="chain" id="PRO_5039128248" evidence="2">
    <location>
        <begin position="21"/>
        <end position="195"/>
    </location>
</feature>
<sequence>MRRMVSVLVGVLLCVSLAGCVRETAGAAAAPETPSTEVPLPPRPRDIDIRNVDPCSLLTASQRAELGLDAEPAYDVQVSPLFEGPEPACTIGGSDPREVAAGVALPYDGLGVNAFAASRVRADVTVIEVQGMPAVLARPSEQLRLCSVVVDVAPGQAVNVQYRDGGGQPTVPQDDLCAGALAVAEAAMSTLLSRV</sequence>
<organism evidence="3 4">
    <name type="scientific">Pseudonocardia broussonetiae</name>
    <dbReference type="NCBI Taxonomy" id="2736640"/>
    <lineage>
        <taxon>Bacteria</taxon>
        <taxon>Bacillati</taxon>
        <taxon>Actinomycetota</taxon>
        <taxon>Actinomycetes</taxon>
        <taxon>Pseudonocardiales</taxon>
        <taxon>Pseudonocardiaceae</taxon>
        <taxon>Pseudonocardia</taxon>
    </lineage>
</organism>
<evidence type="ECO:0000313" key="4">
    <source>
        <dbReference type="Proteomes" id="UP000505377"/>
    </source>
</evidence>
<reference evidence="3 4" key="1">
    <citation type="submission" date="2020-05" db="EMBL/GenBank/DDBJ databases">
        <authorList>
            <person name="Mo P."/>
        </authorList>
    </citation>
    <scope>NUCLEOTIDE SEQUENCE [LARGE SCALE GENOMIC DNA]</scope>
    <source>
        <strain evidence="3 4">Gen01</strain>
    </source>
</reference>
<dbReference type="InterPro" id="IPR024520">
    <property type="entry name" value="DUF3558"/>
</dbReference>
<dbReference type="EMBL" id="CP053564">
    <property type="protein sequence ID" value="QJY49474.1"/>
    <property type="molecule type" value="Genomic_DNA"/>
</dbReference>
<dbReference type="PROSITE" id="PS51257">
    <property type="entry name" value="PROKAR_LIPOPROTEIN"/>
    <property type="match status" value="1"/>
</dbReference>
<feature type="compositionally biased region" description="Low complexity" evidence="1">
    <location>
        <begin position="26"/>
        <end position="38"/>
    </location>
</feature>
<dbReference type="Pfam" id="PF12079">
    <property type="entry name" value="DUF3558"/>
    <property type="match status" value="1"/>
</dbReference>
<dbReference type="KEGG" id="pbro:HOP40_30050"/>
<keyword evidence="2" id="KW-0732">Signal</keyword>
<feature type="signal peptide" evidence="2">
    <location>
        <begin position="1"/>
        <end position="20"/>
    </location>
</feature>
<protein>
    <submittedName>
        <fullName evidence="3">DUF3558 domain-containing protein</fullName>
    </submittedName>
</protein>
<feature type="region of interest" description="Disordered" evidence="1">
    <location>
        <begin position="26"/>
        <end position="45"/>
    </location>
</feature>
<evidence type="ECO:0000256" key="2">
    <source>
        <dbReference type="SAM" id="SignalP"/>
    </source>
</evidence>
<dbReference type="AlphaFoldDB" id="A0A6M6JN27"/>
<keyword evidence="4" id="KW-1185">Reference proteome</keyword>
<name>A0A6M6JN27_9PSEU</name>
<proteinExistence type="predicted"/>